<keyword evidence="2" id="KW-0067">ATP-binding</keyword>
<dbReference type="SUPFAM" id="SSF52540">
    <property type="entry name" value="P-loop containing nucleoside triphosphate hydrolases"/>
    <property type="match status" value="2"/>
</dbReference>
<dbReference type="Pfam" id="PF00005">
    <property type="entry name" value="ABC_tran"/>
    <property type="match status" value="2"/>
</dbReference>
<sequence length="590" mass="65570">MEPLRIAVINRDRCQPKKCVRECEYFCPPVRTGDETITFPDGKPQITENLCVGCGICVRKCPFGAITIINLPDELENPTHRYGENGFALYGLPVPTVGKVTGLLGPNGIGKSTAVAILSGLLTPNLGRGASWGEVIDDYSGSALGDYLRRVGERGVKTAYKPQYVDRIPKSFSGTVGALLEKTDERGALSELAERLNLLSLMEREISSLSGGELQRVAIAACAARDADVFFFDEISPYLDIYQRINAAEAIRDLAETRSVMVVEHDLALLDLLAENVHLVYGTPGAYGVITRPKGVRVGINQYIKGYFSEENVRVRSEPIVFEVHAPRAEKDVPILAEYESFSKRYSGFLLEAEAGVIRRGEVVGILGPNGIGKSTYIKLLAGIEEPTEGRLHLKLKVSYKPQYLKAETDLSVEGFLRKMTREFDSSHYQSEFVKPMGIEKLLDQSMDELSGGELQRVAVVGCLSRDADLYLLDEPSAHLDVEQRMMAAKVMRRFAESAERSVLVVDHDIYLIDLLSEKLMVFEGEEGKRGVAHPPVEMRKGMNRFLKGIGITFRRDEETRRPRVNKPGSRLDRSQRESGEYYYYAPDGA</sequence>
<dbReference type="Pfam" id="PF00037">
    <property type="entry name" value="Fer4"/>
    <property type="match status" value="1"/>
</dbReference>
<dbReference type="PROSITE" id="PS50893">
    <property type="entry name" value="ABC_TRANSPORTER_2"/>
    <property type="match status" value="2"/>
</dbReference>
<keyword evidence="7" id="KW-1185">Reference proteome</keyword>
<evidence type="ECO:0000259" key="4">
    <source>
        <dbReference type="PROSITE" id="PS50893"/>
    </source>
</evidence>
<dbReference type="PANTHER" id="PTHR19248">
    <property type="entry name" value="ATP-BINDING TRANSPORT PROTEIN-RELATED"/>
    <property type="match status" value="1"/>
</dbReference>
<dbReference type="InterPro" id="IPR017896">
    <property type="entry name" value="4Fe4S_Fe-S-bd"/>
</dbReference>
<keyword evidence="1" id="KW-0547">Nucleotide-binding</keyword>
<dbReference type="InterPro" id="IPR003593">
    <property type="entry name" value="AAA+_ATPase"/>
</dbReference>
<comment type="caution">
    <text evidence="6">The sequence shown here is derived from an EMBL/GenBank/DDBJ whole genome shotgun (WGS) entry which is preliminary data.</text>
</comment>
<evidence type="ECO:0000313" key="7">
    <source>
        <dbReference type="Proteomes" id="UP001215956"/>
    </source>
</evidence>
<organism evidence="6 7">
    <name type="scientific">Candidatus Methanocrinis alkalitolerans</name>
    <dbReference type="NCBI Taxonomy" id="3033395"/>
    <lineage>
        <taxon>Archaea</taxon>
        <taxon>Methanobacteriati</taxon>
        <taxon>Methanobacteriota</taxon>
        <taxon>Stenosarchaea group</taxon>
        <taxon>Methanomicrobia</taxon>
        <taxon>Methanotrichales</taxon>
        <taxon>Methanotrichaceae</taxon>
        <taxon>Methanocrinis</taxon>
    </lineage>
</organism>
<dbReference type="Gene3D" id="3.40.50.300">
    <property type="entry name" value="P-loop containing nucleotide triphosphate hydrolases"/>
    <property type="match status" value="2"/>
</dbReference>
<feature type="compositionally biased region" description="Basic and acidic residues" evidence="3">
    <location>
        <begin position="570"/>
        <end position="580"/>
    </location>
</feature>
<dbReference type="InterPro" id="IPR003439">
    <property type="entry name" value="ABC_transporter-like_ATP-bd"/>
</dbReference>
<gene>
    <name evidence="6" type="ORF">P0O24_05225</name>
</gene>
<evidence type="ECO:0000256" key="1">
    <source>
        <dbReference type="ARBA" id="ARBA00022741"/>
    </source>
</evidence>
<evidence type="ECO:0000256" key="3">
    <source>
        <dbReference type="SAM" id="MobiDB-lite"/>
    </source>
</evidence>
<dbReference type="PROSITE" id="PS00198">
    <property type="entry name" value="4FE4S_FER_1"/>
    <property type="match status" value="1"/>
</dbReference>
<feature type="region of interest" description="Disordered" evidence="3">
    <location>
        <begin position="558"/>
        <end position="590"/>
    </location>
</feature>
<evidence type="ECO:0000256" key="2">
    <source>
        <dbReference type="ARBA" id="ARBA00022840"/>
    </source>
</evidence>
<dbReference type="EMBL" id="JARFPL010000012">
    <property type="protein sequence ID" value="MDF0592981.1"/>
    <property type="molecule type" value="Genomic_DNA"/>
</dbReference>
<dbReference type="InterPro" id="IPR017900">
    <property type="entry name" value="4Fe4S_Fe_S_CS"/>
</dbReference>
<accession>A0ABT5XE41</accession>
<dbReference type="Proteomes" id="UP001215956">
    <property type="component" value="Unassembled WGS sequence"/>
</dbReference>
<dbReference type="InterPro" id="IPR013283">
    <property type="entry name" value="RLI1"/>
</dbReference>
<dbReference type="NCBIfam" id="NF009945">
    <property type="entry name" value="PRK13409.1"/>
    <property type="match status" value="1"/>
</dbReference>
<reference evidence="6 7" key="1">
    <citation type="submission" date="2023-03" db="EMBL/GenBank/DDBJ databases">
        <title>Whole genome sequencing of Methanotrichaceae archaeon M04Ac.</title>
        <authorList>
            <person name="Khomyakova M.A."/>
            <person name="Merkel A.Y."/>
            <person name="Slobodkin A.I."/>
        </authorList>
    </citation>
    <scope>NUCLEOTIDE SEQUENCE [LARGE SCALE GENOMIC DNA]</scope>
    <source>
        <strain evidence="6 7">M04Ac</strain>
    </source>
</reference>
<dbReference type="PRINTS" id="PR01868">
    <property type="entry name" value="ABCEFAMILY"/>
</dbReference>
<feature type="domain" description="4Fe-4S ferredoxin-type" evidence="5">
    <location>
        <begin position="42"/>
        <end position="71"/>
    </location>
</feature>
<evidence type="ECO:0000259" key="5">
    <source>
        <dbReference type="PROSITE" id="PS51379"/>
    </source>
</evidence>
<evidence type="ECO:0000313" key="6">
    <source>
        <dbReference type="EMBL" id="MDF0592981.1"/>
    </source>
</evidence>
<dbReference type="Pfam" id="PF04068">
    <property type="entry name" value="Fer4_RLI"/>
    <property type="match status" value="1"/>
</dbReference>
<feature type="domain" description="ABC transporter" evidence="4">
    <location>
        <begin position="69"/>
        <end position="309"/>
    </location>
</feature>
<proteinExistence type="predicted"/>
<dbReference type="SUPFAM" id="SSF54862">
    <property type="entry name" value="4Fe-4S ferredoxins"/>
    <property type="match status" value="1"/>
</dbReference>
<dbReference type="InterPro" id="IPR007209">
    <property type="entry name" value="RNaseL-inhib-like_metal-bd_dom"/>
</dbReference>
<name>A0ABT5XE41_9EURY</name>
<dbReference type="InterPro" id="IPR027417">
    <property type="entry name" value="P-loop_NTPase"/>
</dbReference>
<dbReference type="InterPro" id="IPR017871">
    <property type="entry name" value="ABC_transporter-like_CS"/>
</dbReference>
<protein>
    <submittedName>
        <fullName evidence="6">Ribosome biogenesis/translation initiation ATPase RLI</fullName>
    </submittedName>
</protein>
<dbReference type="SMART" id="SM00382">
    <property type="entry name" value="AAA"/>
    <property type="match status" value="2"/>
</dbReference>
<feature type="domain" description="ABC transporter" evidence="4">
    <location>
        <begin position="315"/>
        <end position="550"/>
    </location>
</feature>
<dbReference type="PROSITE" id="PS00211">
    <property type="entry name" value="ABC_TRANSPORTER_1"/>
    <property type="match status" value="2"/>
</dbReference>
<dbReference type="PROSITE" id="PS51379">
    <property type="entry name" value="4FE4S_FER_2"/>
    <property type="match status" value="1"/>
</dbReference>